<protein>
    <recommendedName>
        <fullName evidence="1">RNA ligase domain-containing protein</fullName>
    </recommendedName>
</protein>
<dbReference type="AlphaFoldDB" id="A0AB36VFL0"/>
<gene>
    <name evidence="2" type="ORF">COE48_05285</name>
</gene>
<evidence type="ECO:0000313" key="3">
    <source>
        <dbReference type="Proteomes" id="UP000223445"/>
    </source>
</evidence>
<accession>A0AB36VFL0</accession>
<name>A0AB36VFL0_BACTU</name>
<dbReference type="InterPro" id="IPR021122">
    <property type="entry name" value="RNA_ligase_dom_REL/Rnl2"/>
</dbReference>
<reference evidence="2 3" key="1">
    <citation type="submission" date="2017-09" db="EMBL/GenBank/DDBJ databases">
        <title>Large-scale bioinformatics analysis of Bacillus genomes uncovers conserved roles of natural products in bacterial physiology.</title>
        <authorList>
            <consortium name="Agbiome Team Llc"/>
            <person name="Bleich R.M."/>
            <person name="Grubbs K.J."/>
            <person name="Santa Maria K.C."/>
            <person name="Allen S.E."/>
            <person name="Farag S."/>
            <person name="Shank E.A."/>
            <person name="Bowers A."/>
        </authorList>
    </citation>
    <scope>NUCLEOTIDE SEQUENCE [LARGE SCALE GENOMIC DNA]</scope>
    <source>
        <strain evidence="2 3">AFS030179</strain>
    </source>
</reference>
<organism evidence="2 3">
    <name type="scientific">Bacillus thuringiensis</name>
    <dbReference type="NCBI Taxonomy" id="1428"/>
    <lineage>
        <taxon>Bacteria</taxon>
        <taxon>Bacillati</taxon>
        <taxon>Bacillota</taxon>
        <taxon>Bacilli</taxon>
        <taxon>Bacillales</taxon>
        <taxon>Bacillaceae</taxon>
        <taxon>Bacillus</taxon>
        <taxon>Bacillus cereus group</taxon>
    </lineage>
</organism>
<dbReference type="Pfam" id="PF09414">
    <property type="entry name" value="RNA_ligase"/>
    <property type="match status" value="1"/>
</dbReference>
<evidence type="ECO:0000259" key="1">
    <source>
        <dbReference type="Pfam" id="PF09414"/>
    </source>
</evidence>
<comment type="caution">
    <text evidence="2">The sequence shown here is derived from an EMBL/GenBank/DDBJ whole genome shotgun (WGS) entry which is preliminary data.</text>
</comment>
<dbReference type="RefSeq" id="WP_097879853.1">
    <property type="nucleotide sequence ID" value="NZ_JBALLD010000003.1"/>
</dbReference>
<feature type="domain" description="RNA ligase" evidence="1">
    <location>
        <begin position="25"/>
        <end position="191"/>
    </location>
</feature>
<dbReference type="EMBL" id="NUPM01000005">
    <property type="protein sequence ID" value="PGZ04998.1"/>
    <property type="molecule type" value="Genomic_DNA"/>
</dbReference>
<dbReference type="Proteomes" id="UP000223445">
    <property type="component" value="Unassembled WGS sequence"/>
</dbReference>
<sequence length="302" mass="34500">MEQKKYMSITRYGHKTTMNVLNVGDEIVIQEKIDGANASFTFDLESQQMKAFSRNRELQEGNTLGGFYGWVNETINGEQLLPNHIYFGEWLNPHKVKYPEYQKQFFLFDVYSIEEGLYKPFELVKEEAARLGLNLVPVLFEGKFESFEQLESFVGQTKLGGMLGDIPTGEGIVVKNASYINRHGAQMFVKLVTSAFREVQQQKAPKDPKTASVEQVFVDSCMTSARVEKILYKFVDEGVLDEHFGIEDMGTILKNISPRLYDDMMKEEVDMLPEGFDDKQIRKAIARSVANVVKEILNAKQM</sequence>
<proteinExistence type="predicted"/>
<evidence type="ECO:0000313" key="2">
    <source>
        <dbReference type="EMBL" id="PGZ04998.1"/>
    </source>
</evidence>
<dbReference type="Gene3D" id="3.30.470.30">
    <property type="entry name" value="DNA ligase/mRNA capping enzyme"/>
    <property type="match status" value="1"/>
</dbReference>
<dbReference type="SUPFAM" id="SSF56091">
    <property type="entry name" value="DNA ligase/mRNA capping enzyme, catalytic domain"/>
    <property type="match status" value="1"/>
</dbReference>